<keyword evidence="3" id="KW-1185">Reference proteome</keyword>
<dbReference type="Gene3D" id="2.60.40.640">
    <property type="match status" value="1"/>
</dbReference>
<dbReference type="Pfam" id="PF08737">
    <property type="entry name" value="Rgp1"/>
    <property type="match status" value="1"/>
</dbReference>
<accession>Q01CT6</accession>
<dbReference type="OMA" id="QTHERVE"/>
<comment type="caution">
    <text evidence="2">The sequence shown here is derived from an EMBL/GenBank/DDBJ whole genome shotgun (WGS) entry which is preliminary data.</text>
</comment>
<evidence type="ECO:0000313" key="3">
    <source>
        <dbReference type="Proteomes" id="UP000009170"/>
    </source>
</evidence>
<dbReference type="InParanoid" id="Q01CT6"/>
<dbReference type="Proteomes" id="UP000009170">
    <property type="component" value="Unassembled WGS sequence"/>
</dbReference>
<feature type="compositionally biased region" description="Basic and acidic residues" evidence="1">
    <location>
        <begin position="230"/>
        <end position="251"/>
    </location>
</feature>
<dbReference type="STRING" id="70448.Q01CT6"/>
<reference evidence="2 3" key="2">
    <citation type="journal article" date="2014" name="BMC Genomics">
        <title>An improved genome of the model marine alga Ostreococcus tauri unfolds by assessing Illumina de novo assemblies.</title>
        <authorList>
            <person name="Blanc-Mathieu R."/>
            <person name="Verhelst B."/>
            <person name="Derelle E."/>
            <person name="Rombauts S."/>
            <person name="Bouget F.Y."/>
            <person name="Carre I."/>
            <person name="Chateau A."/>
            <person name="Eyre-Walker A."/>
            <person name="Grimsley N."/>
            <person name="Moreau H."/>
            <person name="Piegu B."/>
            <person name="Rivals E."/>
            <person name="Schackwitz W."/>
            <person name="Van de Peer Y."/>
            <person name="Piganeau G."/>
        </authorList>
    </citation>
    <scope>NUCLEOTIDE SEQUENCE [LARGE SCALE GENOMIC DNA]</scope>
    <source>
        <strain evidence="3">OTTH 0595 / CCAP 157/2 / RCC745</strain>
    </source>
</reference>
<dbReference type="RefSeq" id="XP_003078127.1">
    <property type="nucleotide sequence ID" value="XM_003078079.1"/>
</dbReference>
<organism evidence="2 3">
    <name type="scientific">Ostreococcus tauri</name>
    <name type="common">Marine green alga</name>
    <dbReference type="NCBI Taxonomy" id="70448"/>
    <lineage>
        <taxon>Eukaryota</taxon>
        <taxon>Viridiplantae</taxon>
        <taxon>Chlorophyta</taxon>
        <taxon>Mamiellophyceae</taxon>
        <taxon>Mamiellales</taxon>
        <taxon>Bathycoccaceae</taxon>
        <taxon>Ostreococcus</taxon>
    </lineage>
</organism>
<protein>
    <submittedName>
        <fullName evidence="2">Reduced growth phenotype protein 1</fullName>
    </submittedName>
</protein>
<dbReference type="OrthoDB" id="1918at2759"/>
<dbReference type="KEGG" id="ota:OT_ostta03g02170"/>
<feature type="region of interest" description="Disordered" evidence="1">
    <location>
        <begin position="216"/>
        <end position="252"/>
    </location>
</feature>
<dbReference type="InterPro" id="IPR014752">
    <property type="entry name" value="Arrestin-like_C"/>
</dbReference>
<dbReference type="InterPro" id="IPR014848">
    <property type="entry name" value="Rgp1"/>
</dbReference>
<evidence type="ECO:0000313" key="2">
    <source>
        <dbReference type="EMBL" id="CAL52867.1"/>
    </source>
</evidence>
<dbReference type="AlphaFoldDB" id="Q01CT6"/>
<sequence>MASRARVVIDAYVTPDAERVTRSIASSATSTARDECLAARWVARSGGRARGCARVECALWAMEALEVKTVTVEWIGRERTRDGGERVVARSRGGEVAGDGTTTTVEPGSTATFSFGIDLPPVLAPSFEGEWMGYSYEITIRATLENGEELEASAPLTVRAHGDTWNAESEVEEGENDVARTRVNLAAPWIHVEDVVPPESPRFAGSLPSPRALTPFHAWGEDVGETPRSPNDESAARSPFERQHSATESKSKAYIVSAGDEPLLKVILRKPAPKCTIGGEIAGALDFTCSRPGGARASEVMIALESNEILHAEAKTAPGGSPPIFRKTWVRTSERVEHLDTSHFVMNLPLNSPGSFRTASVELKWLLKFEITSVRTSRAGEFAAFFKGETEKREYAKVEWILPLEVGSDWLTSVSAVGKVADTQLRRESSLVAMP</sequence>
<name>Q01CT6_OSTTA</name>
<dbReference type="PANTHER" id="PTHR12507">
    <property type="entry name" value="REDUCED GROWTH PHENOTYPE 1 RGP1, YEAST -RELATED"/>
    <property type="match status" value="1"/>
</dbReference>
<reference evidence="3" key="1">
    <citation type="journal article" date="2006" name="Proc. Natl. Acad. Sci. U.S.A.">
        <title>Genome analysis of the smallest free-living eukaryote Ostreococcus tauri unveils many unique features.</title>
        <authorList>
            <person name="Derelle E."/>
            <person name="Ferraz C."/>
            <person name="Rombauts S."/>
            <person name="Rouze P."/>
            <person name="Worden A.Z."/>
            <person name="Robbens S."/>
            <person name="Partensky F."/>
            <person name="Degroeve S."/>
            <person name="Echeynie S."/>
            <person name="Cooke R."/>
            <person name="Saeys Y."/>
            <person name="Wuyts J."/>
            <person name="Jabbari K."/>
            <person name="Bowler C."/>
            <person name="Panaud O."/>
            <person name="Piegu B."/>
            <person name="Ball S.G."/>
            <person name="Ral J.-P."/>
            <person name="Bouget F.-Y."/>
            <person name="Piganeau G."/>
            <person name="De Baets B."/>
            <person name="Picard A."/>
            <person name="Delseny M."/>
            <person name="Demaille J."/>
            <person name="Van de Peer Y."/>
            <person name="Moreau H."/>
        </authorList>
    </citation>
    <scope>NUCLEOTIDE SEQUENCE [LARGE SCALE GENOMIC DNA]</scope>
    <source>
        <strain evidence="3">OTTH 0595 / CCAP 157/2 / RCC745</strain>
    </source>
</reference>
<gene>
    <name evidence="2" type="ORF">OT_ostta03g02170</name>
</gene>
<dbReference type="GeneID" id="9833036"/>
<dbReference type="EMBL" id="CAID01000003">
    <property type="protein sequence ID" value="CAL52867.1"/>
    <property type="molecule type" value="Genomic_DNA"/>
</dbReference>
<proteinExistence type="predicted"/>
<evidence type="ECO:0000256" key="1">
    <source>
        <dbReference type="SAM" id="MobiDB-lite"/>
    </source>
</evidence>